<dbReference type="GO" id="GO:0032267">
    <property type="term" value="F:tRNA(Ile)-lysidine synthase activity"/>
    <property type="evidence" value="ECO:0007669"/>
    <property type="project" value="UniProtKB-EC"/>
</dbReference>
<evidence type="ECO:0000256" key="6">
    <source>
        <dbReference type="HAMAP-Rule" id="MF_01161"/>
    </source>
</evidence>
<organism evidence="8 9">
    <name type="scientific">Roseovarius albus</name>
    <dbReference type="NCBI Taxonomy" id="1247867"/>
    <lineage>
        <taxon>Bacteria</taxon>
        <taxon>Pseudomonadati</taxon>
        <taxon>Pseudomonadota</taxon>
        <taxon>Alphaproteobacteria</taxon>
        <taxon>Rhodobacterales</taxon>
        <taxon>Roseobacteraceae</taxon>
        <taxon>Roseovarius</taxon>
    </lineage>
</organism>
<dbReference type="EC" id="6.3.4.19" evidence="6"/>
<dbReference type="Gene3D" id="3.40.50.620">
    <property type="entry name" value="HUPs"/>
    <property type="match status" value="1"/>
</dbReference>
<feature type="binding site" evidence="6">
    <location>
        <begin position="29"/>
        <end position="34"/>
    </location>
    <ligand>
        <name>ATP</name>
        <dbReference type="ChEBI" id="CHEBI:30616"/>
    </ligand>
</feature>
<dbReference type="InterPro" id="IPR014729">
    <property type="entry name" value="Rossmann-like_a/b/a_fold"/>
</dbReference>
<dbReference type="InterPro" id="IPR012094">
    <property type="entry name" value="tRNA_Ile_lys_synt"/>
</dbReference>
<dbReference type="NCBIfam" id="TIGR02432">
    <property type="entry name" value="lysidine_TilS_N"/>
    <property type="match status" value="1"/>
</dbReference>
<evidence type="ECO:0000259" key="7">
    <source>
        <dbReference type="Pfam" id="PF01171"/>
    </source>
</evidence>
<comment type="domain">
    <text evidence="6">The N-terminal region contains the highly conserved SGGXDS motif, predicted to be a P-loop motif involved in ATP binding.</text>
</comment>
<dbReference type="SUPFAM" id="SSF52402">
    <property type="entry name" value="Adenine nucleotide alpha hydrolases-like"/>
    <property type="match status" value="1"/>
</dbReference>
<feature type="domain" description="tRNA(Ile)-lysidine/2-thiocytidine synthase N-terminal" evidence="7">
    <location>
        <begin position="25"/>
        <end position="202"/>
    </location>
</feature>
<dbReference type="PANTHER" id="PTHR43033">
    <property type="entry name" value="TRNA(ILE)-LYSIDINE SYNTHASE-RELATED"/>
    <property type="match status" value="1"/>
</dbReference>
<dbReference type="InterPro" id="IPR012795">
    <property type="entry name" value="tRNA_Ile_lys_synt_N"/>
</dbReference>
<keyword evidence="1 6" id="KW-0436">Ligase</keyword>
<name>A0A1X6YFN7_9RHOB</name>
<reference evidence="8 9" key="1">
    <citation type="submission" date="2017-03" db="EMBL/GenBank/DDBJ databases">
        <authorList>
            <person name="Afonso C.L."/>
            <person name="Miller P.J."/>
            <person name="Scott M.A."/>
            <person name="Spackman E."/>
            <person name="Goraichik I."/>
            <person name="Dimitrov K.M."/>
            <person name="Suarez D.L."/>
            <person name="Swayne D.E."/>
        </authorList>
    </citation>
    <scope>NUCLEOTIDE SEQUENCE [LARGE SCALE GENOMIC DNA]</scope>
    <source>
        <strain evidence="8 9">CECT 7450</strain>
    </source>
</reference>
<evidence type="ECO:0000313" key="9">
    <source>
        <dbReference type="Proteomes" id="UP000193061"/>
    </source>
</evidence>
<dbReference type="HAMAP" id="MF_01161">
    <property type="entry name" value="tRNA_Ile_lys_synt"/>
    <property type="match status" value="1"/>
</dbReference>
<evidence type="ECO:0000313" key="8">
    <source>
        <dbReference type="EMBL" id="SLN19920.1"/>
    </source>
</evidence>
<accession>A0A1X6YFN7</accession>
<dbReference type="Proteomes" id="UP000193061">
    <property type="component" value="Unassembled WGS sequence"/>
</dbReference>
<dbReference type="InterPro" id="IPR011063">
    <property type="entry name" value="TilS/TtcA_N"/>
</dbReference>
<gene>
    <name evidence="6 8" type="primary">tilS</name>
    <name evidence="8" type="ORF">ROA7450_00651</name>
</gene>
<evidence type="ECO:0000256" key="1">
    <source>
        <dbReference type="ARBA" id="ARBA00022598"/>
    </source>
</evidence>
<sequence length="421" mass="46866">MTGKTGLLHNRVTGFFLPASPEMLGVAVSGGSDSLALLHILRDWQEEGGSKIYAVTVDHGLRSEAAEEAEQVAQLCSGLGIPHQTLKWQGWDGQGNLSDRARRARYRLMADWAEAQGISHIAIGHTTDDQAETFLMRLAREAGVDGLSAMAESWRQGAVTFCRPMLNVTRKELREDLQARDVQWIDDPSNEDDTYQRVRARQAMGHLADLGITARGLSTVAKHMAEVRQTLYWYVFLAARECVRFQAGDIIIDRKGYRALRPEVARRLLQMALKWINGTDYAPRGRAMDLLLESIRGGTDMTLQGCLIRVGQEQLRVSREADAAAETKTEISDIWDGRWRVIAPENAMDLKGLEIRSLGESGLPFCPDRRDSGLPATSLRASPAVWQGQEVLAAPLAGLHNGWQVELIRDEDHFFSMLLSH</sequence>
<dbReference type="EMBL" id="FWFX01000002">
    <property type="protein sequence ID" value="SLN19920.1"/>
    <property type="molecule type" value="Genomic_DNA"/>
</dbReference>
<comment type="catalytic activity">
    <reaction evidence="5 6">
        <text>cytidine(34) in tRNA(Ile2) + L-lysine + ATP = lysidine(34) in tRNA(Ile2) + AMP + diphosphate + H(+)</text>
        <dbReference type="Rhea" id="RHEA:43744"/>
        <dbReference type="Rhea" id="RHEA-COMP:10625"/>
        <dbReference type="Rhea" id="RHEA-COMP:10670"/>
        <dbReference type="ChEBI" id="CHEBI:15378"/>
        <dbReference type="ChEBI" id="CHEBI:30616"/>
        <dbReference type="ChEBI" id="CHEBI:32551"/>
        <dbReference type="ChEBI" id="CHEBI:33019"/>
        <dbReference type="ChEBI" id="CHEBI:82748"/>
        <dbReference type="ChEBI" id="CHEBI:83665"/>
        <dbReference type="ChEBI" id="CHEBI:456215"/>
        <dbReference type="EC" id="6.3.4.19"/>
    </reaction>
</comment>
<keyword evidence="3 6" id="KW-0547">Nucleotide-binding</keyword>
<keyword evidence="6" id="KW-0963">Cytoplasm</keyword>
<keyword evidence="4 6" id="KW-0067">ATP-binding</keyword>
<dbReference type="PANTHER" id="PTHR43033:SF1">
    <property type="entry name" value="TRNA(ILE)-LYSIDINE SYNTHASE-RELATED"/>
    <property type="match status" value="1"/>
</dbReference>
<proteinExistence type="inferred from homology"/>
<comment type="function">
    <text evidence="6">Ligates lysine onto the cytidine present at position 34 of the AUA codon-specific tRNA(Ile) that contains the anticodon CAU, in an ATP-dependent manner. Cytidine is converted to lysidine, thus changing the amino acid specificity of the tRNA from methionine to isoleucine.</text>
</comment>
<evidence type="ECO:0000256" key="3">
    <source>
        <dbReference type="ARBA" id="ARBA00022741"/>
    </source>
</evidence>
<evidence type="ECO:0000256" key="2">
    <source>
        <dbReference type="ARBA" id="ARBA00022694"/>
    </source>
</evidence>
<comment type="similarity">
    <text evidence="6">Belongs to the tRNA(Ile)-lysidine synthase family.</text>
</comment>
<dbReference type="GO" id="GO:0005524">
    <property type="term" value="F:ATP binding"/>
    <property type="evidence" value="ECO:0007669"/>
    <property type="project" value="UniProtKB-UniRule"/>
</dbReference>
<dbReference type="GO" id="GO:0006400">
    <property type="term" value="P:tRNA modification"/>
    <property type="evidence" value="ECO:0007669"/>
    <property type="project" value="UniProtKB-UniRule"/>
</dbReference>
<evidence type="ECO:0000256" key="5">
    <source>
        <dbReference type="ARBA" id="ARBA00048539"/>
    </source>
</evidence>
<protein>
    <recommendedName>
        <fullName evidence="6">tRNA(Ile)-lysidine synthase</fullName>
        <ecNumber evidence="6">6.3.4.19</ecNumber>
    </recommendedName>
    <alternativeName>
        <fullName evidence="6">tRNA(Ile)-2-lysyl-cytidine synthase</fullName>
    </alternativeName>
    <alternativeName>
        <fullName evidence="6">tRNA(Ile)-lysidine synthetase</fullName>
    </alternativeName>
</protein>
<keyword evidence="9" id="KW-1185">Reference proteome</keyword>
<evidence type="ECO:0000256" key="4">
    <source>
        <dbReference type="ARBA" id="ARBA00022840"/>
    </source>
</evidence>
<dbReference type="AlphaFoldDB" id="A0A1X6YFN7"/>
<dbReference type="GO" id="GO:0005737">
    <property type="term" value="C:cytoplasm"/>
    <property type="evidence" value="ECO:0007669"/>
    <property type="project" value="UniProtKB-SubCell"/>
</dbReference>
<comment type="subcellular location">
    <subcellularLocation>
        <location evidence="6">Cytoplasm</location>
    </subcellularLocation>
</comment>
<keyword evidence="2 6" id="KW-0819">tRNA processing</keyword>
<dbReference type="CDD" id="cd01992">
    <property type="entry name" value="TilS_N"/>
    <property type="match status" value="1"/>
</dbReference>
<dbReference type="Pfam" id="PF01171">
    <property type="entry name" value="ATP_bind_3"/>
    <property type="match status" value="1"/>
</dbReference>